<protein>
    <submittedName>
        <fullName evidence="2">Uncharacterized protein</fullName>
    </submittedName>
</protein>
<dbReference type="AlphaFoldDB" id="A0A2P2PUL0"/>
<evidence type="ECO:0000313" key="2">
    <source>
        <dbReference type="EMBL" id="MBX58418.1"/>
    </source>
</evidence>
<evidence type="ECO:0000256" key="1">
    <source>
        <dbReference type="SAM" id="MobiDB-lite"/>
    </source>
</evidence>
<name>A0A2P2PUL0_RHIMU</name>
<dbReference type="EMBL" id="GGEC01077934">
    <property type="protein sequence ID" value="MBX58418.1"/>
    <property type="molecule type" value="Transcribed_RNA"/>
</dbReference>
<organism evidence="2">
    <name type="scientific">Rhizophora mucronata</name>
    <name type="common">Asiatic mangrove</name>
    <dbReference type="NCBI Taxonomy" id="61149"/>
    <lineage>
        <taxon>Eukaryota</taxon>
        <taxon>Viridiplantae</taxon>
        <taxon>Streptophyta</taxon>
        <taxon>Embryophyta</taxon>
        <taxon>Tracheophyta</taxon>
        <taxon>Spermatophyta</taxon>
        <taxon>Magnoliopsida</taxon>
        <taxon>eudicotyledons</taxon>
        <taxon>Gunneridae</taxon>
        <taxon>Pentapetalae</taxon>
        <taxon>rosids</taxon>
        <taxon>fabids</taxon>
        <taxon>Malpighiales</taxon>
        <taxon>Rhizophoraceae</taxon>
        <taxon>Rhizophora</taxon>
    </lineage>
</organism>
<reference evidence="2" key="1">
    <citation type="submission" date="2018-02" db="EMBL/GenBank/DDBJ databases">
        <title>Rhizophora mucronata_Transcriptome.</title>
        <authorList>
            <person name="Meera S.P."/>
            <person name="Sreeshan A."/>
            <person name="Augustine A."/>
        </authorList>
    </citation>
    <scope>NUCLEOTIDE SEQUENCE</scope>
    <source>
        <tissue evidence="2">Leaf</tissue>
    </source>
</reference>
<sequence>MTPRKHIYPDQRNEISSRKYRSYHRDQ</sequence>
<accession>A0A2P2PUL0</accession>
<proteinExistence type="predicted"/>
<feature type="region of interest" description="Disordered" evidence="1">
    <location>
        <begin position="1"/>
        <end position="27"/>
    </location>
</feature>
<feature type="compositionally biased region" description="Basic and acidic residues" evidence="1">
    <location>
        <begin position="7"/>
        <end position="27"/>
    </location>
</feature>